<proteinExistence type="predicted"/>
<dbReference type="EMBL" id="WHVL01000005">
    <property type="protein sequence ID" value="MCB8889952.1"/>
    <property type="molecule type" value="Genomic_DNA"/>
</dbReference>
<dbReference type="Gene3D" id="1.10.10.10">
    <property type="entry name" value="Winged helix-like DNA-binding domain superfamily/Winged helix DNA-binding domain"/>
    <property type="match status" value="1"/>
</dbReference>
<dbReference type="Proteomes" id="UP001319882">
    <property type="component" value="Unassembled WGS sequence"/>
</dbReference>
<feature type="region of interest" description="Disordered" evidence="1">
    <location>
        <begin position="1"/>
        <end position="23"/>
    </location>
</feature>
<evidence type="ECO:0000256" key="1">
    <source>
        <dbReference type="SAM" id="MobiDB-lite"/>
    </source>
</evidence>
<sequence>MNTAFQPSGNEVKQAAFSEHRRSGRLNASRTIVMTNLEADGPGTRQQLEARTVLPLASICGRCRELIDLGYIEVVGMSADRPARQVLALTKQGRAAIERAVGGAA</sequence>
<dbReference type="SUPFAM" id="SSF46785">
    <property type="entry name" value="Winged helix' DNA-binding domain"/>
    <property type="match status" value="1"/>
</dbReference>
<dbReference type="RefSeq" id="WP_227390618.1">
    <property type="nucleotide sequence ID" value="NZ_JBHSCJ010000002.1"/>
</dbReference>
<feature type="compositionally biased region" description="Polar residues" evidence="1">
    <location>
        <begin position="1"/>
        <end position="11"/>
    </location>
</feature>
<keyword evidence="3" id="KW-1185">Reference proteome</keyword>
<organism evidence="2 3">
    <name type="scientific">Vreelandella malpeensis</name>
    <dbReference type="NCBI Taxonomy" id="1172368"/>
    <lineage>
        <taxon>Bacteria</taxon>
        <taxon>Pseudomonadati</taxon>
        <taxon>Pseudomonadota</taxon>
        <taxon>Gammaproteobacteria</taxon>
        <taxon>Oceanospirillales</taxon>
        <taxon>Halomonadaceae</taxon>
        <taxon>Vreelandella</taxon>
    </lineage>
</organism>
<reference evidence="2 3" key="1">
    <citation type="journal article" date="2021" name="Sci. Rep.">
        <title>Genome analysis of a halophilic bacterium Halomonas malpeensis YU-PRIM-29(T) reveals its exopolysaccharide and pigment producing capabilities.</title>
        <authorList>
            <person name="Athmika"/>
            <person name="Ghate S.D."/>
            <person name="Arun A.B."/>
            <person name="Rao S.S."/>
            <person name="Kumar S.T.A."/>
            <person name="Kandiyil M.K."/>
            <person name="Saptami K."/>
            <person name="Rekha P.D."/>
        </authorList>
    </citation>
    <scope>NUCLEOTIDE SEQUENCE [LARGE SCALE GENOMIC DNA]</scope>
    <source>
        <strain evidence="3">prim 29</strain>
    </source>
</reference>
<accession>A0ABS8DUE6</accession>
<protein>
    <submittedName>
        <fullName evidence="2">Winged helix-turn-helix transcriptional regulator</fullName>
    </submittedName>
</protein>
<name>A0ABS8DUE6_9GAMM</name>
<evidence type="ECO:0000313" key="3">
    <source>
        <dbReference type="Proteomes" id="UP001319882"/>
    </source>
</evidence>
<evidence type="ECO:0000313" key="2">
    <source>
        <dbReference type="EMBL" id="MCB8889952.1"/>
    </source>
</evidence>
<gene>
    <name evidence="2" type="ORF">GEV37_12595</name>
</gene>
<dbReference type="InterPro" id="IPR036390">
    <property type="entry name" value="WH_DNA-bd_sf"/>
</dbReference>
<comment type="caution">
    <text evidence="2">The sequence shown here is derived from an EMBL/GenBank/DDBJ whole genome shotgun (WGS) entry which is preliminary data.</text>
</comment>
<dbReference type="InterPro" id="IPR036388">
    <property type="entry name" value="WH-like_DNA-bd_sf"/>
</dbReference>